<dbReference type="EMBL" id="CP013234">
    <property type="protein sequence ID" value="AMP07687.1"/>
    <property type="molecule type" value="Genomic_DNA"/>
</dbReference>
<dbReference type="Proteomes" id="UP000074561">
    <property type="component" value="Chromosome"/>
</dbReference>
<reference evidence="1 2" key="1">
    <citation type="submission" date="2015-11" db="EMBL/GenBank/DDBJ databases">
        <title>Exploring the genomic traits of fungus-feeding bacterial genus Collimonas.</title>
        <authorList>
            <person name="Song C."/>
            <person name="Schmidt R."/>
            <person name="de Jager V."/>
            <person name="Krzyzanowska D."/>
            <person name="Jongedijk E."/>
            <person name="Cankar K."/>
            <person name="Beekwilder J."/>
            <person name="van Veen A."/>
            <person name="de Boer W."/>
            <person name="van Veen J.A."/>
            <person name="Garbeva P."/>
        </authorList>
    </citation>
    <scope>NUCLEOTIDE SEQUENCE [LARGE SCALE GENOMIC DNA]</scope>
    <source>
        <strain evidence="1 2">Ter91</strain>
    </source>
</reference>
<evidence type="ECO:0000313" key="1">
    <source>
        <dbReference type="EMBL" id="AMP07687.1"/>
    </source>
</evidence>
<dbReference type="KEGG" id="cpra:CPter91_5401"/>
<evidence type="ECO:0000313" key="2">
    <source>
        <dbReference type="Proteomes" id="UP000074561"/>
    </source>
</evidence>
<protein>
    <submittedName>
        <fullName evidence="1">Uncharacterized protein</fullName>
    </submittedName>
</protein>
<accession>A0A127QCC4</accession>
<dbReference type="STRING" id="279113.CPter91_5401"/>
<dbReference type="AlphaFoldDB" id="A0A127QCC4"/>
<sequence length="40" mass="4251">MFIQVAVFAGNARAINAAQIFDDVLKAQAKGVNQSNMVAQ</sequence>
<dbReference type="PATRIC" id="fig|279113.9.peg.5361"/>
<gene>
    <name evidence="1" type="ORF">CPter91_5401</name>
</gene>
<organism evidence="1 2">
    <name type="scientific">Collimonas pratensis</name>
    <dbReference type="NCBI Taxonomy" id="279113"/>
    <lineage>
        <taxon>Bacteria</taxon>
        <taxon>Pseudomonadati</taxon>
        <taxon>Pseudomonadota</taxon>
        <taxon>Betaproteobacteria</taxon>
        <taxon>Burkholderiales</taxon>
        <taxon>Oxalobacteraceae</taxon>
        <taxon>Collimonas</taxon>
    </lineage>
</organism>
<proteinExistence type="predicted"/>
<name>A0A127QCC4_9BURK</name>